<keyword evidence="3" id="KW-1185">Reference proteome</keyword>
<accession>A0AAD9HVA2</accession>
<name>A0AAD9HVA2_9PEZI</name>
<feature type="compositionally biased region" description="Basic residues" evidence="1">
    <location>
        <begin position="39"/>
        <end position="51"/>
    </location>
</feature>
<feature type="compositionally biased region" description="Low complexity" evidence="1">
    <location>
        <begin position="52"/>
        <end position="62"/>
    </location>
</feature>
<dbReference type="EMBL" id="JAQQPM010000001">
    <property type="protein sequence ID" value="KAK2066319.1"/>
    <property type="molecule type" value="Genomic_DNA"/>
</dbReference>
<comment type="caution">
    <text evidence="2">The sequence shown here is derived from an EMBL/GenBank/DDBJ whole genome shotgun (WGS) entry which is preliminary data.</text>
</comment>
<dbReference type="AlphaFoldDB" id="A0AAD9HVA2"/>
<reference evidence="2" key="1">
    <citation type="journal article" date="2023" name="Mol. Plant Microbe Interact.">
        <title>Elucidating the Obligate Nature and Biological Capacity of an Invasive Fungal Corn Pathogen.</title>
        <authorList>
            <person name="MacCready J.S."/>
            <person name="Roggenkamp E.M."/>
            <person name="Gdanetz K."/>
            <person name="Chilvers M.I."/>
        </authorList>
    </citation>
    <scope>NUCLEOTIDE SEQUENCE</scope>
    <source>
        <strain evidence="2">PM02</strain>
    </source>
</reference>
<sequence>MPAKPAKIMPAICRIAACKAKQYKSAKACTAAGRAAAAKRYKKQGLQRSKRTTGGDTGRYTTNSGLIANKDDNNAYNRAYVPPANTEEEEGSSSNDNGVNSGTSNSANKGKGGGAYKRNEGALRYKDTLLYK</sequence>
<proteinExistence type="predicted"/>
<feature type="compositionally biased region" description="Low complexity" evidence="1">
    <location>
        <begin position="92"/>
        <end position="106"/>
    </location>
</feature>
<feature type="region of interest" description="Disordered" evidence="1">
    <location>
        <begin position="39"/>
        <end position="119"/>
    </location>
</feature>
<evidence type="ECO:0000313" key="3">
    <source>
        <dbReference type="Proteomes" id="UP001217918"/>
    </source>
</evidence>
<evidence type="ECO:0000256" key="1">
    <source>
        <dbReference type="SAM" id="MobiDB-lite"/>
    </source>
</evidence>
<dbReference type="Proteomes" id="UP001217918">
    <property type="component" value="Unassembled WGS sequence"/>
</dbReference>
<evidence type="ECO:0000313" key="2">
    <source>
        <dbReference type="EMBL" id="KAK2066319.1"/>
    </source>
</evidence>
<organism evidence="2 3">
    <name type="scientific">Phyllachora maydis</name>
    <dbReference type="NCBI Taxonomy" id="1825666"/>
    <lineage>
        <taxon>Eukaryota</taxon>
        <taxon>Fungi</taxon>
        <taxon>Dikarya</taxon>
        <taxon>Ascomycota</taxon>
        <taxon>Pezizomycotina</taxon>
        <taxon>Sordariomycetes</taxon>
        <taxon>Sordariomycetidae</taxon>
        <taxon>Phyllachorales</taxon>
        <taxon>Phyllachoraceae</taxon>
        <taxon>Phyllachora</taxon>
    </lineage>
</organism>
<protein>
    <submittedName>
        <fullName evidence="2">Uncharacterized protein</fullName>
    </submittedName>
</protein>
<gene>
    <name evidence="2" type="ORF">P8C59_000148</name>
</gene>